<evidence type="ECO:0000313" key="22">
    <source>
        <dbReference type="Proteomes" id="UP000001593"/>
    </source>
</evidence>
<dbReference type="Proteomes" id="UP000001593">
    <property type="component" value="Unassembled WGS sequence"/>
</dbReference>
<evidence type="ECO:0000256" key="1">
    <source>
        <dbReference type="ARBA" id="ARBA00004424"/>
    </source>
</evidence>
<comment type="catalytic activity">
    <reaction evidence="12">
        <text>L-histidine(out) + L-arginine(in) = L-histidine(in) + L-arginine(out)</text>
        <dbReference type="Rhea" id="RHEA:71063"/>
        <dbReference type="ChEBI" id="CHEBI:32682"/>
        <dbReference type="ChEBI" id="CHEBI:57595"/>
    </reaction>
    <physiologicalReaction direction="left-to-right" evidence="12">
        <dbReference type="Rhea" id="RHEA:71064"/>
    </physiologicalReaction>
</comment>
<accession>A7S561</accession>
<dbReference type="STRING" id="45351.A7S561"/>
<comment type="catalytic activity">
    <reaction evidence="14">
        <text>L-leucine(out) + L-arginine(in) = L-leucine(in) + L-arginine(out)</text>
        <dbReference type="Rhea" id="RHEA:71059"/>
        <dbReference type="ChEBI" id="CHEBI:32682"/>
        <dbReference type="ChEBI" id="CHEBI:57427"/>
    </reaction>
    <physiologicalReaction direction="left-to-right" evidence="14">
        <dbReference type="Rhea" id="RHEA:71060"/>
    </physiologicalReaction>
</comment>
<feature type="transmembrane region" description="Helical" evidence="20">
    <location>
        <begin position="265"/>
        <end position="287"/>
    </location>
</feature>
<evidence type="ECO:0000256" key="8">
    <source>
        <dbReference type="ARBA" id="ARBA00023136"/>
    </source>
</evidence>
<dbReference type="Pfam" id="PF13520">
    <property type="entry name" value="AA_permease_2"/>
    <property type="match status" value="1"/>
</dbReference>
<evidence type="ECO:0000256" key="17">
    <source>
        <dbReference type="ARBA" id="ARBA00083296"/>
    </source>
</evidence>
<dbReference type="Gene3D" id="1.20.1740.10">
    <property type="entry name" value="Amino acid/polyamine transporter I"/>
    <property type="match status" value="1"/>
</dbReference>
<feature type="transmembrane region" description="Helical" evidence="20">
    <location>
        <begin position="307"/>
        <end position="327"/>
    </location>
</feature>
<dbReference type="GO" id="GO:0016324">
    <property type="term" value="C:apical plasma membrane"/>
    <property type="evidence" value="ECO:0007669"/>
    <property type="project" value="UniProtKB-SubCell"/>
</dbReference>
<evidence type="ECO:0000256" key="19">
    <source>
        <dbReference type="SAM" id="MobiDB-lite"/>
    </source>
</evidence>
<evidence type="ECO:0000256" key="15">
    <source>
        <dbReference type="ARBA" id="ARBA00074336"/>
    </source>
</evidence>
<feature type="transmembrane region" description="Helical" evidence="20">
    <location>
        <begin position="70"/>
        <end position="92"/>
    </location>
</feature>
<evidence type="ECO:0000256" key="14">
    <source>
        <dbReference type="ARBA" id="ARBA00052732"/>
    </source>
</evidence>
<comment type="catalytic activity">
    <reaction evidence="18">
        <text>L-phenylalanine(out) + L-arginine(in) = L-phenylalanine(in) + L-arginine(out)</text>
        <dbReference type="Rhea" id="RHEA:71067"/>
        <dbReference type="ChEBI" id="CHEBI:32682"/>
        <dbReference type="ChEBI" id="CHEBI:58095"/>
    </reaction>
    <physiologicalReaction direction="left-to-right" evidence="18">
        <dbReference type="Rhea" id="RHEA:71068"/>
    </physiologicalReaction>
</comment>
<evidence type="ECO:0000256" key="18">
    <source>
        <dbReference type="ARBA" id="ARBA00093193"/>
    </source>
</evidence>
<dbReference type="PANTHER" id="PTHR11785:SF512">
    <property type="entry name" value="SOBREMESA, ISOFORM B"/>
    <property type="match status" value="1"/>
</dbReference>
<dbReference type="PhylomeDB" id="A7S561"/>
<evidence type="ECO:0000256" key="5">
    <source>
        <dbReference type="ARBA" id="ARBA00022553"/>
    </source>
</evidence>
<keyword evidence="9" id="KW-1015">Disulfide bond</keyword>
<feature type="transmembrane region" description="Helical" evidence="20">
    <location>
        <begin position="160"/>
        <end position="182"/>
    </location>
</feature>
<feature type="region of interest" description="Disordered" evidence="19">
    <location>
        <begin position="1"/>
        <end position="21"/>
    </location>
</feature>
<dbReference type="AlphaFoldDB" id="A7S561"/>
<comment type="catalytic activity">
    <reaction evidence="11">
        <text>L-cystine(out) + L-arginine(in) = L-cystine(in) + L-arginine(out)</text>
        <dbReference type="Rhea" id="RHEA:71075"/>
        <dbReference type="ChEBI" id="CHEBI:32682"/>
        <dbReference type="ChEBI" id="CHEBI:35491"/>
    </reaction>
    <physiologicalReaction direction="left-to-right" evidence="11">
        <dbReference type="Rhea" id="RHEA:71076"/>
    </physiologicalReaction>
</comment>
<name>A7S561_NEMVE</name>
<keyword evidence="4" id="KW-1003">Cell membrane</keyword>
<evidence type="ECO:0000256" key="10">
    <source>
        <dbReference type="ARBA" id="ARBA00051323"/>
    </source>
</evidence>
<proteinExistence type="inferred from homology"/>
<keyword evidence="3" id="KW-0813">Transport</keyword>
<evidence type="ECO:0000313" key="21">
    <source>
        <dbReference type="EMBL" id="EDO41148.1"/>
    </source>
</evidence>
<comment type="catalytic activity">
    <reaction evidence="10">
        <text>L-lysine(out) + L-arginine(in) = L-lysine(in) + L-arginine(out)</text>
        <dbReference type="Rhea" id="RHEA:70827"/>
        <dbReference type="ChEBI" id="CHEBI:32551"/>
        <dbReference type="ChEBI" id="CHEBI:32682"/>
    </reaction>
    <physiologicalReaction direction="left-to-right" evidence="10">
        <dbReference type="Rhea" id="RHEA:70828"/>
    </physiologicalReaction>
</comment>
<organism evidence="21 22">
    <name type="scientific">Nematostella vectensis</name>
    <name type="common">Starlet sea anemone</name>
    <dbReference type="NCBI Taxonomy" id="45351"/>
    <lineage>
        <taxon>Eukaryota</taxon>
        <taxon>Metazoa</taxon>
        <taxon>Cnidaria</taxon>
        <taxon>Anthozoa</taxon>
        <taxon>Hexacorallia</taxon>
        <taxon>Actiniaria</taxon>
        <taxon>Edwardsiidae</taxon>
        <taxon>Nematostella</taxon>
    </lineage>
</organism>
<evidence type="ECO:0000256" key="13">
    <source>
        <dbReference type="ARBA" id="ARBA00052179"/>
    </source>
</evidence>
<dbReference type="eggNOG" id="KOG1287">
    <property type="taxonomic scope" value="Eukaryota"/>
</dbReference>
<evidence type="ECO:0000256" key="4">
    <source>
        <dbReference type="ARBA" id="ARBA00022475"/>
    </source>
</evidence>
<dbReference type="GO" id="GO:0015179">
    <property type="term" value="F:L-amino acid transmembrane transporter activity"/>
    <property type="evidence" value="ECO:0000318"/>
    <property type="project" value="GO_Central"/>
</dbReference>
<reference evidence="21 22" key="1">
    <citation type="journal article" date="2007" name="Science">
        <title>Sea anemone genome reveals ancestral eumetazoan gene repertoire and genomic organization.</title>
        <authorList>
            <person name="Putnam N.H."/>
            <person name="Srivastava M."/>
            <person name="Hellsten U."/>
            <person name="Dirks B."/>
            <person name="Chapman J."/>
            <person name="Salamov A."/>
            <person name="Terry A."/>
            <person name="Shapiro H."/>
            <person name="Lindquist E."/>
            <person name="Kapitonov V.V."/>
            <person name="Jurka J."/>
            <person name="Genikhovich G."/>
            <person name="Grigoriev I.V."/>
            <person name="Lucas S.M."/>
            <person name="Steele R.E."/>
            <person name="Finnerty J.R."/>
            <person name="Technau U."/>
            <person name="Martindale M.Q."/>
            <person name="Rokhsar D.S."/>
        </authorList>
    </citation>
    <scope>NUCLEOTIDE SEQUENCE [LARGE SCALE GENOMIC DNA]</scope>
    <source>
        <strain evidence="22">CH2 X CH6</strain>
    </source>
</reference>
<evidence type="ECO:0000256" key="6">
    <source>
        <dbReference type="ARBA" id="ARBA00022692"/>
    </source>
</evidence>
<evidence type="ECO:0000256" key="9">
    <source>
        <dbReference type="ARBA" id="ARBA00023157"/>
    </source>
</evidence>
<comment type="catalytic activity">
    <reaction evidence="13">
        <text>L-cysteine(out) + L-arginine(in) = L-cysteine(in) + L-arginine(out)</text>
        <dbReference type="Rhea" id="RHEA:71071"/>
        <dbReference type="ChEBI" id="CHEBI:32682"/>
        <dbReference type="ChEBI" id="CHEBI:35235"/>
    </reaction>
    <physiologicalReaction direction="left-to-right" evidence="13">
        <dbReference type="Rhea" id="RHEA:71072"/>
    </physiologicalReaction>
</comment>
<gene>
    <name evidence="21" type="ORF">NEMVEDRAFT_v1g229428</name>
</gene>
<evidence type="ECO:0000256" key="12">
    <source>
        <dbReference type="ARBA" id="ARBA00051835"/>
    </source>
</evidence>
<dbReference type="InParanoid" id="A7S561"/>
<dbReference type="InterPro" id="IPR002293">
    <property type="entry name" value="AA/rel_permease1"/>
</dbReference>
<dbReference type="PANTHER" id="PTHR11785">
    <property type="entry name" value="AMINO ACID TRANSPORTER"/>
    <property type="match status" value="1"/>
</dbReference>
<keyword evidence="22" id="KW-1185">Reference proteome</keyword>
<dbReference type="KEGG" id="nve:5512940"/>
<dbReference type="GO" id="GO:0003333">
    <property type="term" value="P:amino acid transmembrane transport"/>
    <property type="evidence" value="ECO:0000318"/>
    <property type="project" value="GO_Central"/>
</dbReference>
<evidence type="ECO:0000256" key="2">
    <source>
        <dbReference type="ARBA" id="ARBA00009523"/>
    </source>
</evidence>
<evidence type="ECO:0000256" key="7">
    <source>
        <dbReference type="ARBA" id="ARBA00022989"/>
    </source>
</evidence>
<feature type="transmembrane region" description="Helical" evidence="20">
    <location>
        <begin position="422"/>
        <end position="442"/>
    </location>
</feature>
<dbReference type="HOGENOM" id="CLU_007946_3_0_1"/>
<dbReference type="PIRSF" id="PIRSF006060">
    <property type="entry name" value="AA_transporter"/>
    <property type="match status" value="1"/>
</dbReference>
<sequence>MADEPAPSIAQTEAEPLQDENACPKQTQDEYIGLRRNVGLSGAVAFLVGTIIGSGIFATPRWVLLYTGSVGLSLLVWALCGMIALFGSLSYVELALMIPRCGGEYAYLMQAFGPFAAFLYSWISVCFLKPATVLILLAFGAYVIEPFFPHCSHREDLVPVIKILAASALGVITIVNCASVKWSSRIQIAFTVGKMIAILMLVLTGIVRIAQGHVSSLKDSFQGTATSLGMVGFAFYNGLFSYDGWNQLNFFVEEIKEPNRTVPRAIWIAIPLVTASYVLVNIGYLSVLTPDELRTSNAVAVTLASRMYGVMAWTIPILVAFSTFGSANGNFFSGGRLAYAAAREGHLPELLAMVHTKRHTPIPAILFSSTISCIMLIPDSSKFETLLNFGAFIVWLFYGVTMFSIIWMRVRQKDKTRPYKVPIILPCLMTLLSIYLVVAPFYQAPLPSFYALLAVLSGIPVYLFFVRYKVLPQCIMDRYARITVRIQLVLGVALPKSEKELI</sequence>
<feature type="transmembrane region" description="Helical" evidence="20">
    <location>
        <begin position="360"/>
        <end position="377"/>
    </location>
</feature>
<protein>
    <recommendedName>
        <fullName evidence="15">b(0,+)-type amino acid transporter 1</fullName>
    </recommendedName>
    <alternativeName>
        <fullName evidence="16">Glycoprotein-associated amino acid transporter b0,+AT1</fullName>
    </alternativeName>
    <alternativeName>
        <fullName evidence="17">Solute carrier family 7 member 9</fullName>
    </alternativeName>
</protein>
<dbReference type="FunCoup" id="A7S561">
    <property type="interactions" value="9"/>
</dbReference>
<evidence type="ECO:0000256" key="11">
    <source>
        <dbReference type="ARBA" id="ARBA00051814"/>
    </source>
</evidence>
<keyword evidence="5" id="KW-0597">Phosphoprotein</keyword>
<dbReference type="EMBL" id="DS469581">
    <property type="protein sequence ID" value="EDO41148.1"/>
    <property type="molecule type" value="Genomic_DNA"/>
</dbReference>
<keyword evidence="8 20" id="KW-0472">Membrane</keyword>
<feature type="transmembrane region" description="Helical" evidence="20">
    <location>
        <begin position="188"/>
        <end position="210"/>
    </location>
</feature>
<evidence type="ECO:0000256" key="3">
    <source>
        <dbReference type="ARBA" id="ARBA00022448"/>
    </source>
</evidence>
<comment type="subcellular location">
    <subcellularLocation>
        <location evidence="1">Apical cell membrane</location>
        <topology evidence="1">Multi-pass membrane protein</topology>
    </subcellularLocation>
</comment>
<dbReference type="FunFam" id="1.20.1740.10:FF:000015">
    <property type="entry name" value="B(0,+)-type amino acid transporter 1"/>
    <property type="match status" value="1"/>
</dbReference>
<dbReference type="OMA" id="STISCIM"/>
<feature type="transmembrane region" description="Helical" evidence="20">
    <location>
        <begin position="389"/>
        <end position="410"/>
    </location>
</feature>
<keyword evidence="7 20" id="KW-1133">Transmembrane helix</keyword>
<keyword evidence="6 20" id="KW-0812">Transmembrane</keyword>
<dbReference type="InterPro" id="IPR050598">
    <property type="entry name" value="AminoAcid_Transporter"/>
</dbReference>
<evidence type="ECO:0000256" key="16">
    <source>
        <dbReference type="ARBA" id="ARBA00079910"/>
    </source>
</evidence>
<feature type="transmembrane region" description="Helical" evidence="20">
    <location>
        <begin position="38"/>
        <end position="58"/>
    </location>
</feature>
<dbReference type="OrthoDB" id="5982228at2759"/>
<evidence type="ECO:0000256" key="20">
    <source>
        <dbReference type="SAM" id="Phobius"/>
    </source>
</evidence>
<comment type="similarity">
    <text evidence="2">Belongs to the amino acid-polyamine-organocation (APC) superfamily.</text>
</comment>
<feature type="transmembrane region" description="Helical" evidence="20">
    <location>
        <begin position="448"/>
        <end position="468"/>
    </location>
</feature>